<dbReference type="EMBL" id="JAIWYP010000003">
    <property type="protein sequence ID" value="KAH3847556.1"/>
    <property type="molecule type" value="Genomic_DNA"/>
</dbReference>
<accession>A0A9D4KZ43</accession>
<comment type="caution">
    <text evidence="2">The sequence shown here is derived from an EMBL/GenBank/DDBJ whole genome shotgun (WGS) entry which is preliminary data.</text>
</comment>
<proteinExistence type="predicted"/>
<evidence type="ECO:0000313" key="3">
    <source>
        <dbReference type="Proteomes" id="UP000828390"/>
    </source>
</evidence>
<sequence length="171" mass="19218">MISSDRGICGSRYIRIKISTDHDIFGPWYLRIMVCADHGNYGSLYSMIMLVPAHFTGGLIPTFGSERTSDVNRGSRPRGAGTPTRGGKKRIRNMSGTPRLTRLFNSFCPIKTTLYGASVYKTNVQQAMCTKDRNAQNKSARSSRALTCYPKEVNWYGKEVFKRFPETFPGN</sequence>
<dbReference type="AlphaFoldDB" id="A0A9D4KZ43"/>
<organism evidence="2 3">
    <name type="scientific">Dreissena polymorpha</name>
    <name type="common">Zebra mussel</name>
    <name type="synonym">Mytilus polymorpha</name>
    <dbReference type="NCBI Taxonomy" id="45954"/>
    <lineage>
        <taxon>Eukaryota</taxon>
        <taxon>Metazoa</taxon>
        <taxon>Spiralia</taxon>
        <taxon>Lophotrochozoa</taxon>
        <taxon>Mollusca</taxon>
        <taxon>Bivalvia</taxon>
        <taxon>Autobranchia</taxon>
        <taxon>Heteroconchia</taxon>
        <taxon>Euheterodonta</taxon>
        <taxon>Imparidentia</taxon>
        <taxon>Neoheterodontei</taxon>
        <taxon>Myida</taxon>
        <taxon>Dreissenoidea</taxon>
        <taxon>Dreissenidae</taxon>
        <taxon>Dreissena</taxon>
    </lineage>
</organism>
<evidence type="ECO:0000256" key="1">
    <source>
        <dbReference type="SAM" id="MobiDB-lite"/>
    </source>
</evidence>
<gene>
    <name evidence="2" type="ORF">DPMN_089881</name>
</gene>
<reference evidence="2" key="1">
    <citation type="journal article" date="2019" name="bioRxiv">
        <title>The Genome of the Zebra Mussel, Dreissena polymorpha: A Resource for Invasive Species Research.</title>
        <authorList>
            <person name="McCartney M.A."/>
            <person name="Auch B."/>
            <person name="Kono T."/>
            <person name="Mallez S."/>
            <person name="Zhang Y."/>
            <person name="Obille A."/>
            <person name="Becker A."/>
            <person name="Abrahante J.E."/>
            <person name="Garbe J."/>
            <person name="Badalamenti J.P."/>
            <person name="Herman A."/>
            <person name="Mangelson H."/>
            <person name="Liachko I."/>
            <person name="Sullivan S."/>
            <person name="Sone E.D."/>
            <person name="Koren S."/>
            <person name="Silverstein K.A.T."/>
            <person name="Beckman K.B."/>
            <person name="Gohl D.M."/>
        </authorList>
    </citation>
    <scope>NUCLEOTIDE SEQUENCE</scope>
    <source>
        <strain evidence="2">Duluth1</strain>
        <tissue evidence="2">Whole animal</tissue>
    </source>
</reference>
<dbReference type="Proteomes" id="UP000828390">
    <property type="component" value="Unassembled WGS sequence"/>
</dbReference>
<feature type="region of interest" description="Disordered" evidence="1">
    <location>
        <begin position="66"/>
        <end position="88"/>
    </location>
</feature>
<reference evidence="2" key="2">
    <citation type="submission" date="2020-11" db="EMBL/GenBank/DDBJ databases">
        <authorList>
            <person name="McCartney M.A."/>
            <person name="Auch B."/>
            <person name="Kono T."/>
            <person name="Mallez S."/>
            <person name="Becker A."/>
            <person name="Gohl D.M."/>
            <person name="Silverstein K.A.T."/>
            <person name="Koren S."/>
            <person name="Bechman K.B."/>
            <person name="Herman A."/>
            <person name="Abrahante J.E."/>
            <person name="Garbe J."/>
        </authorList>
    </citation>
    <scope>NUCLEOTIDE SEQUENCE</scope>
    <source>
        <strain evidence="2">Duluth1</strain>
        <tissue evidence="2">Whole animal</tissue>
    </source>
</reference>
<name>A0A9D4KZ43_DREPO</name>
<keyword evidence="3" id="KW-1185">Reference proteome</keyword>
<protein>
    <submittedName>
        <fullName evidence="2">Uncharacterized protein</fullName>
    </submittedName>
</protein>
<evidence type="ECO:0000313" key="2">
    <source>
        <dbReference type="EMBL" id="KAH3847556.1"/>
    </source>
</evidence>